<evidence type="ECO:0000313" key="11">
    <source>
        <dbReference type="EMBL" id="NYI85381.1"/>
    </source>
</evidence>
<dbReference type="AlphaFoldDB" id="A0A853ASQ7"/>
<dbReference type="Proteomes" id="UP000587002">
    <property type="component" value="Unassembled WGS sequence"/>
</dbReference>
<dbReference type="Gene3D" id="3.40.50.300">
    <property type="entry name" value="P-loop containing nucleotide triphosphate hydrolases"/>
    <property type="match status" value="1"/>
</dbReference>
<dbReference type="PANTHER" id="PTHR21299">
    <property type="entry name" value="CYTIDYLATE KINASE/PANTOATE-BETA-ALANINE LIGASE"/>
    <property type="match status" value="1"/>
</dbReference>
<dbReference type="Pfam" id="PF02224">
    <property type="entry name" value="Cytidylate_kin"/>
    <property type="match status" value="1"/>
</dbReference>
<keyword evidence="2 8" id="KW-0808">Transferase</keyword>
<evidence type="ECO:0000256" key="6">
    <source>
        <dbReference type="ARBA" id="ARBA00047615"/>
    </source>
</evidence>
<comment type="subcellular location">
    <subcellularLocation>
        <location evidence="8">Cytoplasm</location>
    </subcellularLocation>
</comment>
<name>A0A853ASQ7_9PSEU</name>
<keyword evidence="4 8" id="KW-0418">Kinase</keyword>
<comment type="catalytic activity">
    <reaction evidence="7 8">
        <text>CMP + ATP = CDP + ADP</text>
        <dbReference type="Rhea" id="RHEA:11600"/>
        <dbReference type="ChEBI" id="CHEBI:30616"/>
        <dbReference type="ChEBI" id="CHEBI:58069"/>
        <dbReference type="ChEBI" id="CHEBI:60377"/>
        <dbReference type="ChEBI" id="CHEBI:456216"/>
        <dbReference type="EC" id="2.7.4.25"/>
    </reaction>
</comment>
<feature type="compositionally biased region" description="Basic and acidic residues" evidence="9">
    <location>
        <begin position="171"/>
        <end position="192"/>
    </location>
</feature>
<keyword evidence="5 8" id="KW-0067">ATP-binding</keyword>
<dbReference type="GO" id="GO:0036431">
    <property type="term" value="F:dCMP kinase activity"/>
    <property type="evidence" value="ECO:0007669"/>
    <property type="project" value="InterPro"/>
</dbReference>
<dbReference type="CDD" id="cd02020">
    <property type="entry name" value="CMPK"/>
    <property type="match status" value="1"/>
</dbReference>
<evidence type="ECO:0000256" key="1">
    <source>
        <dbReference type="ARBA" id="ARBA00009427"/>
    </source>
</evidence>
<dbReference type="PANTHER" id="PTHR21299:SF2">
    <property type="entry name" value="CYTIDYLATE KINASE"/>
    <property type="match status" value="1"/>
</dbReference>
<dbReference type="InterPro" id="IPR027417">
    <property type="entry name" value="P-loop_NTPase"/>
</dbReference>
<evidence type="ECO:0000256" key="5">
    <source>
        <dbReference type="ARBA" id="ARBA00022840"/>
    </source>
</evidence>
<protein>
    <recommendedName>
        <fullName evidence="8">Cytidylate kinase</fullName>
        <shortName evidence="8">CK</shortName>
        <ecNumber evidence="8">2.7.4.25</ecNumber>
    </recommendedName>
    <alternativeName>
        <fullName evidence="8">Cytidine monophosphate kinase</fullName>
        <shortName evidence="8">CMP kinase</shortName>
    </alternativeName>
</protein>
<dbReference type="GO" id="GO:0015949">
    <property type="term" value="P:nucleobase-containing small molecule interconversion"/>
    <property type="evidence" value="ECO:0007669"/>
    <property type="project" value="TreeGrafter"/>
</dbReference>
<dbReference type="GO" id="GO:0006220">
    <property type="term" value="P:pyrimidine nucleotide metabolic process"/>
    <property type="evidence" value="ECO:0007669"/>
    <property type="project" value="UniProtKB-UniRule"/>
</dbReference>
<evidence type="ECO:0000259" key="10">
    <source>
        <dbReference type="Pfam" id="PF02224"/>
    </source>
</evidence>
<evidence type="ECO:0000313" key="12">
    <source>
        <dbReference type="Proteomes" id="UP000587002"/>
    </source>
</evidence>
<dbReference type="InterPro" id="IPR003136">
    <property type="entry name" value="Cytidylate_kin"/>
</dbReference>
<feature type="binding site" evidence="8">
    <location>
        <begin position="14"/>
        <end position="22"/>
    </location>
    <ligand>
        <name>ATP</name>
        <dbReference type="ChEBI" id="CHEBI:30616"/>
    </ligand>
</feature>
<evidence type="ECO:0000256" key="7">
    <source>
        <dbReference type="ARBA" id="ARBA00048478"/>
    </source>
</evidence>
<evidence type="ECO:0000256" key="8">
    <source>
        <dbReference type="HAMAP-Rule" id="MF_00238"/>
    </source>
</evidence>
<feature type="domain" description="Cytidylate kinase" evidence="10">
    <location>
        <begin position="10"/>
        <end position="228"/>
    </location>
</feature>
<dbReference type="GO" id="GO:0005524">
    <property type="term" value="F:ATP binding"/>
    <property type="evidence" value="ECO:0007669"/>
    <property type="project" value="UniProtKB-UniRule"/>
</dbReference>
<organism evidence="11 12">
    <name type="scientific">Saccharopolyspora hordei</name>
    <dbReference type="NCBI Taxonomy" id="1838"/>
    <lineage>
        <taxon>Bacteria</taxon>
        <taxon>Bacillati</taxon>
        <taxon>Actinomycetota</taxon>
        <taxon>Actinomycetes</taxon>
        <taxon>Pseudonocardiales</taxon>
        <taxon>Pseudonocardiaceae</taxon>
        <taxon>Saccharopolyspora</taxon>
    </lineage>
</organism>
<dbReference type="HAMAP" id="MF_00238">
    <property type="entry name" value="Cytidyl_kinase_type1"/>
    <property type="match status" value="1"/>
</dbReference>
<dbReference type="InterPro" id="IPR011994">
    <property type="entry name" value="Cytidylate_kinase_dom"/>
</dbReference>
<gene>
    <name evidence="8" type="primary">cmk</name>
    <name evidence="11" type="ORF">HNR68_004011</name>
</gene>
<dbReference type="NCBIfam" id="TIGR00017">
    <property type="entry name" value="cmk"/>
    <property type="match status" value="1"/>
</dbReference>
<dbReference type="SUPFAM" id="SSF52540">
    <property type="entry name" value="P-loop containing nucleoside triphosphate hydrolases"/>
    <property type="match status" value="1"/>
</dbReference>
<proteinExistence type="inferred from homology"/>
<comment type="similarity">
    <text evidence="1 8">Belongs to the cytidylate kinase family. Type 1 subfamily.</text>
</comment>
<dbReference type="EMBL" id="JACCFJ010000001">
    <property type="protein sequence ID" value="NYI85381.1"/>
    <property type="molecule type" value="Genomic_DNA"/>
</dbReference>
<sequence length="240" mass="24936">MAHARLRGVVALDGPSGTGKSTVSRKLASALGASYLDTGAMYRAVTLAVLRAQVGPSDEAEVVRVVCGVELTMGTDPERPSVLLDGEDVGQEIRGPEVTAAVSAVSAVAAVRELLVAHQRELIGRALAEPGGIVVEGRDIGTVVVPDAGLKVYLTASAEARAQRRTAQDISEGRAGDLDRTHADVQRRDALDSGRTVAPLRKADDALELDTTDLDVAGVLEQLHKHVESRGLLTDGGPGA</sequence>
<keyword evidence="12" id="KW-1185">Reference proteome</keyword>
<keyword evidence="8" id="KW-0963">Cytoplasm</keyword>
<keyword evidence="3 8" id="KW-0547">Nucleotide-binding</keyword>
<dbReference type="GO" id="GO:0005829">
    <property type="term" value="C:cytosol"/>
    <property type="evidence" value="ECO:0007669"/>
    <property type="project" value="TreeGrafter"/>
</dbReference>
<accession>A0A853ASQ7</accession>
<evidence type="ECO:0000256" key="3">
    <source>
        <dbReference type="ARBA" id="ARBA00022741"/>
    </source>
</evidence>
<dbReference type="EC" id="2.7.4.25" evidence="8"/>
<evidence type="ECO:0000256" key="2">
    <source>
        <dbReference type="ARBA" id="ARBA00022679"/>
    </source>
</evidence>
<evidence type="ECO:0000256" key="4">
    <source>
        <dbReference type="ARBA" id="ARBA00022777"/>
    </source>
</evidence>
<reference evidence="11 12" key="1">
    <citation type="submission" date="2020-07" db="EMBL/GenBank/DDBJ databases">
        <title>Sequencing the genomes of 1000 actinobacteria strains.</title>
        <authorList>
            <person name="Klenk H.-P."/>
        </authorList>
    </citation>
    <scope>NUCLEOTIDE SEQUENCE [LARGE SCALE GENOMIC DNA]</scope>
    <source>
        <strain evidence="11 12">DSM 44065</strain>
    </source>
</reference>
<comment type="caution">
    <text evidence="11">The sequence shown here is derived from an EMBL/GenBank/DDBJ whole genome shotgun (WGS) entry which is preliminary data.</text>
</comment>
<feature type="region of interest" description="Disordered" evidence="9">
    <location>
        <begin position="164"/>
        <end position="193"/>
    </location>
</feature>
<comment type="catalytic activity">
    <reaction evidence="6 8">
        <text>dCMP + ATP = dCDP + ADP</text>
        <dbReference type="Rhea" id="RHEA:25094"/>
        <dbReference type="ChEBI" id="CHEBI:30616"/>
        <dbReference type="ChEBI" id="CHEBI:57566"/>
        <dbReference type="ChEBI" id="CHEBI:58593"/>
        <dbReference type="ChEBI" id="CHEBI:456216"/>
        <dbReference type="EC" id="2.7.4.25"/>
    </reaction>
</comment>
<dbReference type="RefSeq" id="WP_179723295.1">
    <property type="nucleotide sequence ID" value="NZ_BAABFH010000001.1"/>
</dbReference>
<evidence type="ECO:0000256" key="9">
    <source>
        <dbReference type="SAM" id="MobiDB-lite"/>
    </source>
</evidence>